<protein>
    <submittedName>
        <fullName evidence="2">Cytochrome C oxidase subunit II</fullName>
    </submittedName>
</protein>
<evidence type="ECO:0000256" key="1">
    <source>
        <dbReference type="SAM" id="Phobius"/>
    </source>
</evidence>
<keyword evidence="1" id="KW-0472">Membrane</keyword>
<comment type="caution">
    <text evidence="2">The sequence shown here is derived from an EMBL/GenBank/DDBJ whole genome shotgun (WGS) entry which is preliminary data.</text>
</comment>
<evidence type="ECO:0000313" key="3">
    <source>
        <dbReference type="Proteomes" id="UP000812672"/>
    </source>
</evidence>
<accession>A0ABS6GRI3</accession>
<proteinExistence type="predicted"/>
<evidence type="ECO:0000313" key="2">
    <source>
        <dbReference type="EMBL" id="MBU6081726.1"/>
    </source>
</evidence>
<dbReference type="EMBL" id="JAHLZF010000020">
    <property type="protein sequence ID" value="MBU6081726.1"/>
    <property type="molecule type" value="Genomic_DNA"/>
</dbReference>
<reference evidence="2 3" key="1">
    <citation type="journal article" date="2011" name="Int. J. Syst. Evol. Microbiol.">
        <title>Allobacillus halotolerans gen. nov., sp. nov. isolated from shrimp paste.</title>
        <authorList>
            <person name="Sheu S.Y."/>
            <person name="Arun A.B."/>
            <person name="Jiang S.R."/>
            <person name="Young C.C."/>
            <person name="Chen W.M."/>
        </authorList>
    </citation>
    <scope>NUCLEOTIDE SEQUENCE [LARGE SCALE GENOMIC DNA]</scope>
    <source>
        <strain evidence="2 3">LMG 24826</strain>
    </source>
</reference>
<keyword evidence="1" id="KW-0812">Transmembrane</keyword>
<gene>
    <name evidence="2" type="ORF">KQ486_11945</name>
</gene>
<sequence>MENEFQDEEPKLNGAFISSLIVGAIIVIMWVAVYVLYQAS</sequence>
<name>A0ABS6GRI3_9BACI</name>
<keyword evidence="3" id="KW-1185">Reference proteome</keyword>
<keyword evidence="1" id="KW-1133">Transmembrane helix</keyword>
<feature type="transmembrane region" description="Helical" evidence="1">
    <location>
        <begin position="15"/>
        <end position="37"/>
    </location>
</feature>
<organism evidence="2 3">
    <name type="scientific">Allobacillus halotolerans</name>
    <dbReference type="NCBI Taxonomy" id="570278"/>
    <lineage>
        <taxon>Bacteria</taxon>
        <taxon>Bacillati</taxon>
        <taxon>Bacillota</taxon>
        <taxon>Bacilli</taxon>
        <taxon>Bacillales</taxon>
        <taxon>Bacillaceae</taxon>
        <taxon>Allobacillus</taxon>
    </lineage>
</organism>
<dbReference type="Proteomes" id="UP000812672">
    <property type="component" value="Unassembled WGS sequence"/>
</dbReference>